<sequence>MKIKRMESLRQQRGFTLLELLAVMALVAILTGWGISQWRRQQQALRLEQTAQQLLAFLTRLQADAHWRNRTALLWFRQGEPWCIGSGGSEQPCRPGNAWLFVPEHPDVALKDVTQKEMGFYGLRNNAQAGHITLGNGVGNVRVVLSAKGRLRLCSEGVAIGGITSC</sequence>
<dbReference type="SUPFAM" id="SSF54523">
    <property type="entry name" value="Pili subunits"/>
    <property type="match status" value="1"/>
</dbReference>
<dbReference type="InterPro" id="IPR045584">
    <property type="entry name" value="Pilin-like"/>
</dbReference>
<comment type="subcellular location">
    <subcellularLocation>
        <location evidence="1">Membrane</location>
        <topology evidence="1">Single-pass membrane protein</topology>
    </subcellularLocation>
</comment>
<dbReference type="NCBIfam" id="NF007800">
    <property type="entry name" value="PRK10506.1"/>
    <property type="match status" value="1"/>
</dbReference>
<gene>
    <name evidence="2" type="ORF">GCM10022405_22060</name>
</gene>
<name>A0ABP7L7Q2_9GAMM</name>
<accession>A0ABP7L7Q2</accession>
<dbReference type="NCBIfam" id="TIGR02532">
    <property type="entry name" value="IV_pilin_GFxxxE"/>
    <property type="match status" value="1"/>
</dbReference>
<dbReference type="RefSeq" id="WP_346081041.1">
    <property type="nucleotide sequence ID" value="NZ_BAABDG010000003.1"/>
</dbReference>
<dbReference type="InterPro" id="IPR012902">
    <property type="entry name" value="N_methyl_site"/>
</dbReference>
<evidence type="ECO:0000313" key="3">
    <source>
        <dbReference type="Proteomes" id="UP001499994"/>
    </source>
</evidence>
<organism evidence="2 3">
    <name type="scientific">Gibbsiella dentisursi</name>
    <dbReference type="NCBI Taxonomy" id="796890"/>
    <lineage>
        <taxon>Bacteria</taxon>
        <taxon>Pseudomonadati</taxon>
        <taxon>Pseudomonadota</taxon>
        <taxon>Gammaproteobacteria</taxon>
        <taxon>Enterobacterales</taxon>
        <taxon>Yersiniaceae</taxon>
        <taxon>Gibbsiella</taxon>
    </lineage>
</organism>
<keyword evidence="3" id="KW-1185">Reference proteome</keyword>
<dbReference type="Pfam" id="PF07963">
    <property type="entry name" value="N_methyl"/>
    <property type="match status" value="1"/>
</dbReference>
<proteinExistence type="predicted"/>
<dbReference type="EMBL" id="BAABDG010000003">
    <property type="protein sequence ID" value="GAA3896410.1"/>
    <property type="molecule type" value="Genomic_DNA"/>
</dbReference>
<evidence type="ECO:0000313" key="2">
    <source>
        <dbReference type="EMBL" id="GAA3896410.1"/>
    </source>
</evidence>
<evidence type="ECO:0000256" key="1">
    <source>
        <dbReference type="ARBA" id="ARBA00004167"/>
    </source>
</evidence>
<reference evidence="3" key="1">
    <citation type="journal article" date="2019" name="Int. J. Syst. Evol. Microbiol.">
        <title>The Global Catalogue of Microorganisms (GCM) 10K type strain sequencing project: providing services to taxonomists for standard genome sequencing and annotation.</title>
        <authorList>
            <consortium name="The Broad Institute Genomics Platform"/>
            <consortium name="The Broad Institute Genome Sequencing Center for Infectious Disease"/>
            <person name="Wu L."/>
            <person name="Ma J."/>
        </authorList>
    </citation>
    <scope>NUCLEOTIDE SEQUENCE [LARGE SCALE GENOMIC DNA]</scope>
    <source>
        <strain evidence="3">JCM 17201</strain>
    </source>
</reference>
<dbReference type="Proteomes" id="UP001499994">
    <property type="component" value="Unassembled WGS sequence"/>
</dbReference>
<protein>
    <submittedName>
        <fullName evidence="2">Prepilin peptidase-dependent protein</fullName>
    </submittedName>
</protein>
<comment type="caution">
    <text evidence="2">The sequence shown here is derived from an EMBL/GenBank/DDBJ whole genome shotgun (WGS) entry which is preliminary data.</text>
</comment>